<evidence type="ECO:0000313" key="6">
    <source>
        <dbReference type="EMBL" id="KZB94361.1"/>
    </source>
</evidence>
<keyword evidence="4" id="KW-0472">Membrane</keyword>
<feature type="domain" description="TonB C-terminal" evidence="5">
    <location>
        <begin position="1"/>
        <end position="81"/>
    </location>
</feature>
<organism evidence="6 7">
    <name type="scientific">Sphingomonas melonis TY</name>
    <dbReference type="NCBI Taxonomy" id="621456"/>
    <lineage>
        <taxon>Bacteria</taxon>
        <taxon>Pseudomonadati</taxon>
        <taxon>Pseudomonadota</taxon>
        <taxon>Alphaproteobacteria</taxon>
        <taxon>Sphingomonadales</taxon>
        <taxon>Sphingomonadaceae</taxon>
        <taxon>Sphingomonas</taxon>
    </lineage>
</organism>
<dbReference type="STRING" id="621456.BJP26_05650"/>
<comment type="subcellular location">
    <subcellularLocation>
        <location evidence="1">Membrane</location>
        <topology evidence="1">Single-pass membrane protein</topology>
    </subcellularLocation>
</comment>
<name>A0A175Y1B2_9SPHN</name>
<gene>
    <name evidence="6" type="ORF">AVM11_07820</name>
</gene>
<evidence type="ECO:0000256" key="2">
    <source>
        <dbReference type="ARBA" id="ARBA00022692"/>
    </source>
</evidence>
<dbReference type="EMBL" id="LQCK02000034">
    <property type="protein sequence ID" value="KZB94361.1"/>
    <property type="molecule type" value="Genomic_DNA"/>
</dbReference>
<evidence type="ECO:0000256" key="4">
    <source>
        <dbReference type="ARBA" id="ARBA00023136"/>
    </source>
</evidence>
<proteinExistence type="predicted"/>
<dbReference type="NCBIfam" id="TIGR01352">
    <property type="entry name" value="tonB_Cterm"/>
    <property type="match status" value="1"/>
</dbReference>
<reference evidence="6" key="1">
    <citation type="submission" date="2016-03" db="EMBL/GenBank/DDBJ databases">
        <title>Sphingomonas melonis TY, whole genome shotgun sequencing.</title>
        <authorList>
            <person name="Wang H."/>
            <person name="Zhu P."/>
        </authorList>
    </citation>
    <scope>NUCLEOTIDE SEQUENCE [LARGE SCALE GENOMIC DNA]</scope>
    <source>
        <strain evidence="6">TY</strain>
    </source>
</reference>
<dbReference type="GO" id="GO:0016020">
    <property type="term" value="C:membrane"/>
    <property type="evidence" value="ECO:0007669"/>
    <property type="project" value="UniProtKB-SubCell"/>
</dbReference>
<evidence type="ECO:0000259" key="5">
    <source>
        <dbReference type="PROSITE" id="PS52015"/>
    </source>
</evidence>
<evidence type="ECO:0000256" key="3">
    <source>
        <dbReference type="ARBA" id="ARBA00022989"/>
    </source>
</evidence>
<dbReference type="Pfam" id="PF03544">
    <property type="entry name" value="TonB_C"/>
    <property type="match status" value="1"/>
</dbReference>
<protein>
    <recommendedName>
        <fullName evidence="5">TonB C-terminal domain-containing protein</fullName>
    </recommendedName>
</protein>
<keyword evidence="7" id="KW-1185">Reference proteome</keyword>
<dbReference type="Gene3D" id="3.30.1150.10">
    <property type="match status" value="1"/>
</dbReference>
<dbReference type="Proteomes" id="UP000078460">
    <property type="component" value="Unassembled WGS sequence"/>
</dbReference>
<keyword evidence="3" id="KW-1133">Transmembrane helix</keyword>
<dbReference type="InterPro" id="IPR006260">
    <property type="entry name" value="TonB/TolA_C"/>
</dbReference>
<accession>A0A175Y1B2</accession>
<dbReference type="GeneID" id="93800038"/>
<evidence type="ECO:0000256" key="1">
    <source>
        <dbReference type="ARBA" id="ARBA00004167"/>
    </source>
</evidence>
<keyword evidence="2" id="KW-0812">Transmembrane</keyword>
<dbReference type="RefSeq" id="WP_018250520.1">
    <property type="nucleotide sequence ID" value="NZ_LQCK02000034.1"/>
</dbReference>
<comment type="caution">
    <text evidence="6">The sequence shown here is derived from an EMBL/GenBank/DDBJ whole genome shotgun (WGS) entry which is preliminary data.</text>
</comment>
<dbReference type="PROSITE" id="PS52015">
    <property type="entry name" value="TONB_CTD"/>
    <property type="match status" value="1"/>
</dbReference>
<evidence type="ECO:0000313" key="7">
    <source>
        <dbReference type="Proteomes" id="UP000078460"/>
    </source>
</evidence>
<dbReference type="AlphaFoldDB" id="A0A175Y1B2"/>
<dbReference type="KEGG" id="smy:BJP26_05650"/>
<sequence length="81" mass="8703">MDYPPAAMRMGEQGDVAVTLAVDAQGRVTGCRIDQSSGFPDLDTGTCQRLSRRAHFQPATDAQGQPTAGVYARSVHWRLPG</sequence>
<dbReference type="InterPro" id="IPR037682">
    <property type="entry name" value="TonB_C"/>
</dbReference>
<dbReference type="SUPFAM" id="SSF74653">
    <property type="entry name" value="TolA/TonB C-terminal domain"/>
    <property type="match status" value="1"/>
</dbReference>
<dbReference type="GO" id="GO:0055085">
    <property type="term" value="P:transmembrane transport"/>
    <property type="evidence" value="ECO:0007669"/>
    <property type="project" value="InterPro"/>
</dbReference>